<dbReference type="InterPro" id="IPR058003">
    <property type="entry name" value="Phage_gp12"/>
</dbReference>
<gene>
    <name evidence="1" type="ORF">JG068_036</name>
</gene>
<protein>
    <submittedName>
        <fullName evidence="1">Tail tubular protein B</fullName>
    </submittedName>
</protein>
<dbReference type="Proteomes" id="UP000016892">
    <property type="component" value="Segment"/>
</dbReference>
<dbReference type="GeneID" id="17699714"/>
<dbReference type="RefSeq" id="YP_008853875.1">
    <property type="nucleotide sequence ID" value="NC_022916.1"/>
</dbReference>
<name>U3PCK6_9CAUD</name>
<accession>U3PCK6</accession>
<dbReference type="Pfam" id="PF25675">
    <property type="entry name" value="Phage_nozzle"/>
    <property type="match status" value="2"/>
</dbReference>
<evidence type="ECO:0000313" key="1">
    <source>
        <dbReference type="EMBL" id="AGW43618.1"/>
    </source>
</evidence>
<keyword evidence="2" id="KW-1185">Reference proteome</keyword>
<evidence type="ECO:0000313" key="2">
    <source>
        <dbReference type="Proteomes" id="UP000016892"/>
    </source>
</evidence>
<organism evidence="1 2">
    <name type="scientific">Burkholderia phage JG068</name>
    <dbReference type="NCBI Taxonomy" id="1401297"/>
    <lineage>
        <taxon>Viruses</taxon>
        <taxon>Duplodnaviria</taxon>
        <taxon>Heunggongvirae</taxon>
        <taxon>Uroviricota</taxon>
        <taxon>Caudoviricetes</taxon>
        <taxon>Autographivirales</taxon>
        <taxon>Autonotataviridae</taxon>
        <taxon>Mguuvirus</taxon>
        <taxon>Mguuvirus JG068</taxon>
    </lineage>
</organism>
<reference evidence="1 2" key="1">
    <citation type="journal article" date="2013" name="BMC Genomics">
        <title>Genomic characterization of JG068, a novel virulent podovirus active against Burkholderia cenocepacia.</title>
        <authorList>
            <person name="Lynch K.H."/>
            <person name="Abdu A.H."/>
            <person name="Schobert M."/>
            <person name="Dennis J.J."/>
        </authorList>
    </citation>
    <scope>NUCLEOTIDE SEQUENCE [LARGE SCALE GENOMIC DNA]</scope>
</reference>
<dbReference type="EMBL" id="KC853746">
    <property type="protein sequence ID" value="AGW43618.1"/>
    <property type="molecule type" value="Genomic_DNA"/>
</dbReference>
<proteinExistence type="predicted"/>
<dbReference type="KEGG" id="vg:17699714"/>
<sequence>MAKVVSSFASVVRGVSEQVPQDRHPGQMYEQVNMVSDPVRGVARRQGSRNLAESLLRNGTLAEPLIVETLRTYREHSFFMNGIEYSLLYRNGELPADKKDILPLIFLFDKSNNKIIPILEGTGLDAYKQYGLSSVTTVGDYLIASVNKASPTYSQVDQYENTRTLACAWVRGGAYSRTFTLRVQAESNGTWYTGSYTTMASSYPNLLDTSDIPATLPDGTTPNPQYQKLVNDRVNQYNSAATKWVGDAFFDQQPENIAQKLIDRIWAAGFTNINRVGSSIQLANVRAMSIDDGGDGTLVRDTHRIVKTPTDVTALHYGGKVVMVRAPGQLDAYYLKFVRSDGPGNDFGQGTWIENPAQVVTPTKVFMLGRYHSDGVRFCIAGTPAELHTVSGMDVPEYAASNSGDISQVSNKPYFLDHPISCITMFNDRLVVVSNGVVAMSRSGDYFNFFRKSATTLLDDDPIEIYAVGAEDDLITRAILYNKDLFLFGIRSQYVISGRQIVSPKTTTISAAASEHGAGYARPAASGNLLFYGRSKSARGETPSPFVGAVAQFQLGVFIDTPETYSVTPQIDKYIKGRPIELATLAAPTCLFVRTDGYDRGVYVYSFIDQPGTQARQFDSWSRWEWDKRVGNLMGITTFDTNMLAFTLKDDGSSLWFAVEEFNMDSQVRDAPYFDSYRPYTRAVQGWQEGNYFHFRDTDEMKMKLGVAFDQTSDRFMVGVEWARVDEMKRKFGEPTLQASAQVGIEYNSWFDITPPFLRDSNDRAVLSGNLTIQLYRVQVTDTGGFDAMLIRNNLPETAVVRFRGFVSGRSSAKVGYQPITTTTIAVPVGANNLRHRLRFCSKDWLPFTVTSLEWAGQYFNNARRV</sequence>
<dbReference type="OrthoDB" id="780at10239"/>